<evidence type="ECO:0000256" key="3">
    <source>
        <dbReference type="ARBA" id="ARBA00007985"/>
    </source>
</evidence>
<proteinExistence type="inferred from homology"/>
<gene>
    <name evidence="10" type="ORF">E4U92_16300</name>
</gene>
<evidence type="ECO:0000256" key="8">
    <source>
        <dbReference type="PIRNR" id="PIRNR001361"/>
    </source>
</evidence>
<dbReference type="PIRSF" id="PIRSF001361">
    <property type="entry name" value="DAHP_synthase"/>
    <property type="match status" value="1"/>
</dbReference>
<evidence type="ECO:0000256" key="6">
    <source>
        <dbReference type="ARBA" id="ARBA00023141"/>
    </source>
</evidence>
<dbReference type="InterPro" id="IPR013785">
    <property type="entry name" value="Aldolase_TIM"/>
</dbReference>
<evidence type="ECO:0000256" key="5">
    <source>
        <dbReference type="ARBA" id="ARBA00022679"/>
    </source>
</evidence>
<dbReference type="RefSeq" id="WP_137301081.1">
    <property type="nucleotide sequence ID" value="NZ_BMVD01000001.1"/>
</dbReference>
<keyword evidence="6 8" id="KW-0057">Aromatic amino acid biosynthesis</keyword>
<keyword evidence="5 8" id="KW-0808">Transferase</keyword>
<sequence>MQTLDTLTEEKTDSAAGALSAAGIGGHGRARGTCTPGELLGELPLTVPAARSVGAGRVMTQRVLSGLDDRLLVVVGPCSVHDVDAALSYAKSLRELAVGLAEDLAVVMRVYVEKPRTTVGWTGLLCDPALDGTLDLDRGLRASRALMLEIAELGLPIATEWLSPAAPAYLADLISWGAIGARTVESQVHRQLASGLPMPVGMKNGSGGSLSVAVDAVRSAARPHAYLGLGRDGRAAVVRTSGNPDCHVVLRGATGRPNYRPEDVREAARLLAAAALPTGVVIDASHGNSGKDHVRQAVVAREIGDQVAAGDTDIRGVMLEGFLVPGRQEPGAEEAVFGQSITDACMGWETTADVLHDLAVASRRRRAARGRRP</sequence>
<comment type="similarity">
    <text evidence="3 8">Belongs to the class-I DAHP synthase family.</text>
</comment>
<dbReference type="Gene3D" id="3.20.20.70">
    <property type="entry name" value="Aldolase class I"/>
    <property type="match status" value="1"/>
</dbReference>
<comment type="pathway">
    <text evidence="2 8">Metabolic intermediate biosynthesis; chorismate biosynthesis; chorismate from D-erythrose 4-phosphate and phosphoenolpyruvate: step 1/7.</text>
</comment>
<dbReference type="EMBL" id="SZPR01000012">
    <property type="protein sequence ID" value="TKT09130.1"/>
    <property type="molecule type" value="Genomic_DNA"/>
</dbReference>
<evidence type="ECO:0000259" key="9">
    <source>
        <dbReference type="Pfam" id="PF00793"/>
    </source>
</evidence>
<comment type="caution">
    <text evidence="10">The sequence shown here is derived from an EMBL/GenBank/DDBJ whole genome shotgun (WGS) entry which is preliminary data.</text>
</comment>
<keyword evidence="4 8" id="KW-0028">Amino-acid biosynthesis</keyword>
<dbReference type="GO" id="GO:0005737">
    <property type="term" value="C:cytoplasm"/>
    <property type="evidence" value="ECO:0007669"/>
    <property type="project" value="TreeGrafter"/>
</dbReference>
<dbReference type="Proteomes" id="UP000308632">
    <property type="component" value="Unassembled WGS sequence"/>
</dbReference>
<comment type="function">
    <text evidence="1 8">Stereospecific condensation of phosphoenolpyruvate (PEP) and D-erythrose-4-phosphate (E4P) giving rise to 3-deoxy-D-arabino-heptulosonate-7-phosphate (DAHP).</text>
</comment>
<dbReference type="SUPFAM" id="SSF51569">
    <property type="entry name" value="Aldolase"/>
    <property type="match status" value="1"/>
</dbReference>
<dbReference type="PANTHER" id="PTHR21225:SF12">
    <property type="entry name" value="PHOSPHO-2-DEHYDRO-3-DEOXYHEPTONATE ALDOLASE, TYROSINE-INHIBITED"/>
    <property type="match status" value="1"/>
</dbReference>
<dbReference type="PANTHER" id="PTHR21225">
    <property type="entry name" value="PHOSPHO-2-DEHYDRO-3-DEOXYHEPTONATE ALDOLASE DAHP SYNTHETASE"/>
    <property type="match status" value="1"/>
</dbReference>
<accession>A0A4U5X2Z4</accession>
<evidence type="ECO:0000256" key="2">
    <source>
        <dbReference type="ARBA" id="ARBA00004688"/>
    </source>
</evidence>
<dbReference type="EC" id="2.5.1.54" evidence="8"/>
<dbReference type="Pfam" id="PF00793">
    <property type="entry name" value="DAHP_synth_1"/>
    <property type="match status" value="1"/>
</dbReference>
<dbReference type="InterPro" id="IPR006219">
    <property type="entry name" value="DAHP_synth_1"/>
</dbReference>
<dbReference type="GO" id="GO:0009423">
    <property type="term" value="P:chorismate biosynthetic process"/>
    <property type="evidence" value="ECO:0007669"/>
    <property type="project" value="UniProtKB-UniPathway"/>
</dbReference>
<dbReference type="UniPathway" id="UPA00053">
    <property type="reaction ID" value="UER00084"/>
</dbReference>
<name>A0A4U5X2Z4_STRGB</name>
<evidence type="ECO:0000256" key="7">
    <source>
        <dbReference type="ARBA" id="ARBA00047508"/>
    </source>
</evidence>
<dbReference type="GO" id="GO:0008652">
    <property type="term" value="P:amino acid biosynthetic process"/>
    <property type="evidence" value="ECO:0007669"/>
    <property type="project" value="UniProtKB-KW"/>
</dbReference>
<evidence type="ECO:0000313" key="11">
    <source>
        <dbReference type="Proteomes" id="UP000308632"/>
    </source>
</evidence>
<dbReference type="AlphaFoldDB" id="A0A4U5X2Z4"/>
<dbReference type="NCBIfam" id="NF009395">
    <property type="entry name" value="PRK12755.1"/>
    <property type="match status" value="1"/>
</dbReference>
<evidence type="ECO:0000313" key="10">
    <source>
        <dbReference type="EMBL" id="TKT09130.1"/>
    </source>
</evidence>
<evidence type="ECO:0000256" key="4">
    <source>
        <dbReference type="ARBA" id="ARBA00022605"/>
    </source>
</evidence>
<dbReference type="GO" id="GO:0009073">
    <property type="term" value="P:aromatic amino acid family biosynthetic process"/>
    <property type="evidence" value="ECO:0007669"/>
    <property type="project" value="UniProtKB-KW"/>
</dbReference>
<reference evidence="10 11" key="1">
    <citation type="submission" date="2019-04" db="EMBL/GenBank/DDBJ databases">
        <title>Streptomyces lasaliensis sp.nov., an Actinomycete isolated from soil which produces the polyether antibiotic lasalocid.</title>
        <authorList>
            <person name="Erwin G."/>
            <person name="Haber C."/>
        </authorList>
    </citation>
    <scope>NUCLEOTIDE SEQUENCE [LARGE SCALE GENOMIC DNA]</scope>
    <source>
        <strain evidence="10 11">DSM 40089</strain>
    </source>
</reference>
<evidence type="ECO:0000256" key="1">
    <source>
        <dbReference type="ARBA" id="ARBA00003726"/>
    </source>
</evidence>
<feature type="domain" description="DAHP synthetase I/KDSA" evidence="9">
    <location>
        <begin position="61"/>
        <end position="354"/>
    </location>
</feature>
<comment type="catalytic activity">
    <reaction evidence="7 8">
        <text>D-erythrose 4-phosphate + phosphoenolpyruvate + H2O = 7-phospho-2-dehydro-3-deoxy-D-arabino-heptonate + phosphate</text>
        <dbReference type="Rhea" id="RHEA:14717"/>
        <dbReference type="ChEBI" id="CHEBI:15377"/>
        <dbReference type="ChEBI" id="CHEBI:16897"/>
        <dbReference type="ChEBI" id="CHEBI:43474"/>
        <dbReference type="ChEBI" id="CHEBI:58394"/>
        <dbReference type="ChEBI" id="CHEBI:58702"/>
        <dbReference type="EC" id="2.5.1.54"/>
    </reaction>
</comment>
<protein>
    <recommendedName>
        <fullName evidence="8">Phospho-2-dehydro-3-deoxyheptonate aldolase</fullName>
        <ecNumber evidence="8">2.5.1.54</ecNumber>
    </recommendedName>
</protein>
<dbReference type="NCBIfam" id="TIGR00034">
    <property type="entry name" value="aroFGH"/>
    <property type="match status" value="1"/>
</dbReference>
<organism evidence="10 11">
    <name type="scientific">Streptomyces galbus</name>
    <dbReference type="NCBI Taxonomy" id="33898"/>
    <lineage>
        <taxon>Bacteria</taxon>
        <taxon>Bacillati</taxon>
        <taxon>Actinomycetota</taxon>
        <taxon>Actinomycetes</taxon>
        <taxon>Kitasatosporales</taxon>
        <taxon>Streptomycetaceae</taxon>
        <taxon>Streptomyces</taxon>
    </lineage>
</organism>
<dbReference type="InterPro" id="IPR006218">
    <property type="entry name" value="DAHP1/KDSA"/>
</dbReference>
<dbReference type="GO" id="GO:0003849">
    <property type="term" value="F:3-deoxy-7-phosphoheptulonate synthase activity"/>
    <property type="evidence" value="ECO:0007669"/>
    <property type="project" value="UniProtKB-EC"/>
</dbReference>